<keyword evidence="3" id="KW-0963">Cytoplasm</keyword>
<dbReference type="AlphaFoldDB" id="I4DL85"/>
<organism evidence="10">
    <name type="scientific">Papilio xuthus</name>
    <name type="common">Asian swallowtail butterfly</name>
    <dbReference type="NCBI Taxonomy" id="66420"/>
    <lineage>
        <taxon>Eukaryota</taxon>
        <taxon>Metazoa</taxon>
        <taxon>Ecdysozoa</taxon>
        <taxon>Arthropoda</taxon>
        <taxon>Hexapoda</taxon>
        <taxon>Insecta</taxon>
        <taxon>Pterygota</taxon>
        <taxon>Neoptera</taxon>
        <taxon>Endopterygota</taxon>
        <taxon>Lepidoptera</taxon>
        <taxon>Glossata</taxon>
        <taxon>Ditrysia</taxon>
        <taxon>Papilionoidea</taxon>
        <taxon>Papilionidae</taxon>
        <taxon>Papilioninae</taxon>
        <taxon>Papilio</taxon>
    </lineage>
</organism>
<evidence type="ECO:0000256" key="1">
    <source>
        <dbReference type="ARBA" id="ARBA00004611"/>
    </source>
</evidence>
<evidence type="ECO:0000256" key="4">
    <source>
        <dbReference type="ARBA" id="ARBA00022846"/>
    </source>
</evidence>
<evidence type="ECO:0000256" key="8">
    <source>
        <dbReference type="ARBA" id="ARBA00023273"/>
    </source>
</evidence>
<evidence type="ECO:0000256" key="3">
    <source>
        <dbReference type="ARBA" id="ARBA00022490"/>
    </source>
</evidence>
<evidence type="ECO:0000256" key="7">
    <source>
        <dbReference type="ARBA" id="ARBA00023212"/>
    </source>
</evidence>
<name>I4DL85_PAPXU</name>
<keyword evidence="5" id="KW-0175">Coiled coil</keyword>
<dbReference type="PANTHER" id="PTHR14517">
    <property type="entry name" value="RIB43A-RELATED"/>
    <property type="match status" value="1"/>
</dbReference>
<evidence type="ECO:0000256" key="6">
    <source>
        <dbReference type="ARBA" id="ARBA00023069"/>
    </source>
</evidence>
<sequence>MLTENPDVAKSALGKNRAIGFMYKGMNQEELKKFYAAQKEQMAANKAKRDAADKMEAEWQALSKSIQREVARQDILDQRQRREMAKQLMEENQLLAMQQKEKEKYFKEVVYNNTPTDEYYSQFNTTTR</sequence>
<evidence type="ECO:0000313" key="10">
    <source>
        <dbReference type="EMBL" id="BAM18675.1"/>
    </source>
</evidence>
<dbReference type="Pfam" id="PF05914">
    <property type="entry name" value="RIB43A"/>
    <property type="match status" value="1"/>
</dbReference>
<comment type="similarity">
    <text evidence="2">Belongs to the RIB43A family.</text>
</comment>
<evidence type="ECO:0000256" key="5">
    <source>
        <dbReference type="ARBA" id="ARBA00023054"/>
    </source>
</evidence>
<reference evidence="10" key="1">
    <citation type="journal article" date="2012" name="BMC Biol.">
        <title>Comprehensive microarray-based analysis for stage-specific larval camouflage pattern-associated genes in the swallowtail butterfly, Papilio xuthus.</title>
        <authorList>
            <person name="Futahashi R."/>
            <person name="Shirataki H."/>
            <person name="Narita T."/>
            <person name="Mita K."/>
            <person name="Fujiwara H."/>
        </authorList>
    </citation>
    <scope>NUCLEOTIDE SEQUENCE</scope>
    <source>
        <tissue evidence="10">Epidermis</tissue>
    </source>
</reference>
<keyword evidence="6" id="KW-0969">Cilium</keyword>
<evidence type="ECO:0000256" key="2">
    <source>
        <dbReference type="ARBA" id="ARBA00006875"/>
    </source>
</evidence>
<dbReference type="EMBL" id="AK402053">
    <property type="protein sequence ID" value="BAM18675.1"/>
    <property type="molecule type" value="mRNA"/>
</dbReference>
<protein>
    <recommendedName>
        <fullName evidence="11">RIB43A-like with coiled-coils protein 2</fullName>
    </recommendedName>
</protein>
<keyword evidence="4" id="KW-0282">Flagellum</keyword>
<comment type="subcellular location">
    <subcellularLocation>
        <location evidence="1">Cytoplasm</location>
        <location evidence="1">Cytoskeleton</location>
        <location evidence="1">Flagellum axoneme</location>
    </subcellularLocation>
</comment>
<evidence type="ECO:0008006" key="11">
    <source>
        <dbReference type="Google" id="ProtNLM"/>
    </source>
</evidence>
<accession>I4DL85</accession>
<dbReference type="InterPro" id="IPR008805">
    <property type="entry name" value="RIB43A"/>
</dbReference>
<dbReference type="PANTHER" id="PTHR14517:SF6">
    <property type="entry name" value="RE41410P"/>
    <property type="match status" value="1"/>
</dbReference>
<comment type="subunit">
    <text evidence="9">Microtubule inner protein component of sperm flagellar doublet microtubules.</text>
</comment>
<proteinExistence type="evidence at transcript level"/>
<keyword evidence="8" id="KW-0966">Cell projection</keyword>
<keyword evidence="7" id="KW-0206">Cytoskeleton</keyword>
<evidence type="ECO:0000256" key="9">
    <source>
        <dbReference type="ARBA" id="ARBA00046435"/>
    </source>
</evidence>